<dbReference type="InterPro" id="IPR036397">
    <property type="entry name" value="RNaseH_sf"/>
</dbReference>
<keyword evidence="3" id="KW-1185">Reference proteome</keyword>
<dbReference type="InterPro" id="IPR038717">
    <property type="entry name" value="Tc1-like_DDE_dom"/>
</dbReference>
<name>A0A162UZC9_PHYB8</name>
<dbReference type="InParanoid" id="A0A162UZC9"/>
<feature type="domain" description="Tc1-like transposase DDE" evidence="1">
    <location>
        <begin position="1"/>
        <end position="55"/>
    </location>
</feature>
<dbReference type="Gene3D" id="3.30.420.10">
    <property type="entry name" value="Ribonuclease H-like superfamily/Ribonuclease H"/>
    <property type="match status" value="1"/>
</dbReference>
<reference evidence="3" key="1">
    <citation type="submission" date="2015-06" db="EMBL/GenBank/DDBJ databases">
        <title>Expansion of signal transduction pathways in fungi by whole-genome duplication.</title>
        <authorList>
            <consortium name="DOE Joint Genome Institute"/>
            <person name="Corrochano L.M."/>
            <person name="Kuo A."/>
            <person name="Marcet-Houben M."/>
            <person name="Polaino S."/>
            <person name="Salamov A."/>
            <person name="Villalobos J.M."/>
            <person name="Alvarez M.I."/>
            <person name="Avalos J."/>
            <person name="Benito E.P."/>
            <person name="Benoit I."/>
            <person name="Burger G."/>
            <person name="Camino L.P."/>
            <person name="Canovas D."/>
            <person name="Cerda-Olmedo E."/>
            <person name="Cheng J.-F."/>
            <person name="Dominguez A."/>
            <person name="Elias M."/>
            <person name="Eslava A.P."/>
            <person name="Glaser F."/>
            <person name="Grimwood J."/>
            <person name="Gutierrez G."/>
            <person name="Heitman J."/>
            <person name="Henrissat B."/>
            <person name="Iturriaga E.A."/>
            <person name="Lang B.F."/>
            <person name="Lavin J.L."/>
            <person name="Lee S."/>
            <person name="Li W."/>
            <person name="Lindquist E."/>
            <person name="Lopez-Garcia S."/>
            <person name="Luque E.M."/>
            <person name="Marcos A.T."/>
            <person name="Martin J."/>
            <person name="McCluskey K."/>
            <person name="Medina H.R."/>
            <person name="Miralles-Duran A."/>
            <person name="Miyazaki A."/>
            <person name="Munoz-Torres E."/>
            <person name="Oguiza J.A."/>
            <person name="Ohm R."/>
            <person name="Olmedo M."/>
            <person name="Orejas M."/>
            <person name="Ortiz-Castellanos L."/>
            <person name="Pisabarro A.G."/>
            <person name="Rodriguez-Romero J."/>
            <person name="Ruiz-Herrera J."/>
            <person name="Ruiz-Vazquez R."/>
            <person name="Sanz C."/>
            <person name="Schackwitz W."/>
            <person name="Schmutz J."/>
            <person name="Shahriari M."/>
            <person name="Shelest E."/>
            <person name="Silva-Franco F."/>
            <person name="Soanes D."/>
            <person name="Syed K."/>
            <person name="Tagua V.G."/>
            <person name="Talbot N.J."/>
            <person name="Thon M."/>
            <person name="De vries R.P."/>
            <person name="Wiebenga A."/>
            <person name="Yadav J.S."/>
            <person name="Braun E.L."/>
            <person name="Baker S."/>
            <person name="Garre V."/>
            <person name="Horwitz B."/>
            <person name="Torres-Martinez S."/>
            <person name="Idnurm A."/>
            <person name="Herrera-Estrella A."/>
            <person name="Gabaldon T."/>
            <person name="Grigoriev I.V."/>
        </authorList>
    </citation>
    <scope>NUCLEOTIDE SEQUENCE [LARGE SCALE GENOMIC DNA]</scope>
    <source>
        <strain evidence="3">NRRL 1555(-)</strain>
    </source>
</reference>
<sequence length="145" mass="16886">MDNAPIHKYEDIQLSIERRVYGCVYLPPYFPELNPIEQFLSVVKKNKFSSARAQNKGLSSYLKSLDLKGKLSPKQTESEHNTTSKMENLDQTATTIDRTYTDVKEVEKLNHGTNCHLFFPFLVAKIRREDLLEQIEPKLDYEDLF</sequence>
<dbReference type="OrthoDB" id="2266637at2759"/>
<proteinExistence type="predicted"/>
<organism evidence="2 3">
    <name type="scientific">Phycomyces blakesleeanus (strain ATCC 8743b / DSM 1359 / FGSC 10004 / NBRC 33097 / NRRL 1555)</name>
    <dbReference type="NCBI Taxonomy" id="763407"/>
    <lineage>
        <taxon>Eukaryota</taxon>
        <taxon>Fungi</taxon>
        <taxon>Fungi incertae sedis</taxon>
        <taxon>Mucoromycota</taxon>
        <taxon>Mucoromycotina</taxon>
        <taxon>Mucoromycetes</taxon>
        <taxon>Mucorales</taxon>
        <taxon>Phycomycetaceae</taxon>
        <taxon>Phycomyces</taxon>
    </lineage>
</organism>
<dbReference type="VEuPathDB" id="FungiDB:PHYBLDRAFT_141040"/>
<evidence type="ECO:0000313" key="3">
    <source>
        <dbReference type="Proteomes" id="UP000077315"/>
    </source>
</evidence>
<evidence type="ECO:0000313" key="2">
    <source>
        <dbReference type="EMBL" id="OAD78983.1"/>
    </source>
</evidence>
<protein>
    <recommendedName>
        <fullName evidence="1">Tc1-like transposase DDE domain-containing protein</fullName>
    </recommendedName>
</protein>
<dbReference type="GeneID" id="28991419"/>
<dbReference type="GO" id="GO:0003676">
    <property type="term" value="F:nucleic acid binding"/>
    <property type="evidence" value="ECO:0007669"/>
    <property type="project" value="InterPro"/>
</dbReference>
<dbReference type="Proteomes" id="UP000077315">
    <property type="component" value="Unassembled WGS sequence"/>
</dbReference>
<accession>A0A162UZC9</accession>
<dbReference type="EMBL" id="KV440973">
    <property type="protein sequence ID" value="OAD78983.1"/>
    <property type="molecule type" value="Genomic_DNA"/>
</dbReference>
<dbReference type="Pfam" id="PF13358">
    <property type="entry name" value="DDE_3"/>
    <property type="match status" value="1"/>
</dbReference>
<dbReference type="AlphaFoldDB" id="A0A162UZC9"/>
<dbReference type="RefSeq" id="XP_018297023.1">
    <property type="nucleotide sequence ID" value="XM_018430513.1"/>
</dbReference>
<evidence type="ECO:0000259" key="1">
    <source>
        <dbReference type="Pfam" id="PF13358"/>
    </source>
</evidence>
<gene>
    <name evidence="2" type="ORF">PHYBLDRAFT_141040</name>
</gene>